<keyword evidence="4" id="KW-0804">Transcription</keyword>
<dbReference type="GO" id="GO:0006352">
    <property type="term" value="P:DNA-templated transcription initiation"/>
    <property type="evidence" value="ECO:0007669"/>
    <property type="project" value="InterPro"/>
</dbReference>
<organism evidence="6">
    <name type="scientific">Fundidesulfovibrio putealis</name>
    <dbReference type="NCBI Taxonomy" id="270496"/>
    <lineage>
        <taxon>Bacteria</taxon>
        <taxon>Pseudomonadati</taxon>
        <taxon>Thermodesulfobacteriota</taxon>
        <taxon>Desulfovibrionia</taxon>
        <taxon>Desulfovibrionales</taxon>
        <taxon>Desulfovibrionaceae</taxon>
        <taxon>Fundidesulfovibrio</taxon>
    </lineage>
</organism>
<dbReference type="Pfam" id="PF08281">
    <property type="entry name" value="Sigma70_r4_2"/>
    <property type="match status" value="1"/>
</dbReference>
<feature type="domain" description="RNA polymerase sigma factor 70 region 4 type 2" evidence="5">
    <location>
        <begin position="36"/>
        <end position="87"/>
    </location>
</feature>
<accession>A0A7C4AAI5</accession>
<dbReference type="InterPro" id="IPR013324">
    <property type="entry name" value="RNA_pol_sigma_r3/r4-like"/>
</dbReference>
<keyword evidence="1" id="KW-0805">Transcription regulation</keyword>
<evidence type="ECO:0000256" key="2">
    <source>
        <dbReference type="ARBA" id="ARBA00023082"/>
    </source>
</evidence>
<keyword evidence="2" id="KW-0731">Sigma factor</keyword>
<evidence type="ECO:0000313" key="6">
    <source>
        <dbReference type="EMBL" id="HGG91910.1"/>
    </source>
</evidence>
<dbReference type="Gene3D" id="1.10.10.10">
    <property type="entry name" value="Winged helix-like DNA-binding domain superfamily/Winged helix DNA-binding domain"/>
    <property type="match status" value="1"/>
</dbReference>
<evidence type="ECO:0000259" key="5">
    <source>
        <dbReference type="Pfam" id="PF08281"/>
    </source>
</evidence>
<reference evidence="6" key="1">
    <citation type="journal article" date="2020" name="mSystems">
        <title>Genome- and Community-Level Interaction Insights into Carbon Utilization and Element Cycling Functions of Hydrothermarchaeota in Hydrothermal Sediment.</title>
        <authorList>
            <person name="Zhou Z."/>
            <person name="Liu Y."/>
            <person name="Xu W."/>
            <person name="Pan J."/>
            <person name="Luo Z.H."/>
            <person name="Li M."/>
        </authorList>
    </citation>
    <scope>NUCLEOTIDE SEQUENCE [LARGE SCALE GENOMIC DNA]</scope>
    <source>
        <strain evidence="6">SpSt-413</strain>
    </source>
</reference>
<dbReference type="PANTHER" id="PTHR43133">
    <property type="entry name" value="RNA POLYMERASE ECF-TYPE SIGMA FACTO"/>
    <property type="match status" value="1"/>
</dbReference>
<dbReference type="NCBIfam" id="TIGR02937">
    <property type="entry name" value="sigma70-ECF"/>
    <property type="match status" value="1"/>
</dbReference>
<dbReference type="InterPro" id="IPR039425">
    <property type="entry name" value="RNA_pol_sigma-70-like"/>
</dbReference>
<name>A0A7C4AAI5_9BACT</name>
<dbReference type="GO" id="GO:0003677">
    <property type="term" value="F:DNA binding"/>
    <property type="evidence" value="ECO:0007669"/>
    <property type="project" value="UniProtKB-KW"/>
</dbReference>
<dbReference type="InterPro" id="IPR036388">
    <property type="entry name" value="WH-like_DNA-bd_sf"/>
</dbReference>
<evidence type="ECO:0000256" key="3">
    <source>
        <dbReference type="ARBA" id="ARBA00023125"/>
    </source>
</evidence>
<gene>
    <name evidence="6" type="ORF">ENR59_03030</name>
</gene>
<evidence type="ECO:0000256" key="4">
    <source>
        <dbReference type="ARBA" id="ARBA00023163"/>
    </source>
</evidence>
<comment type="caution">
    <text evidence="6">The sequence shown here is derived from an EMBL/GenBank/DDBJ whole genome shotgun (WGS) entry which is preliminary data.</text>
</comment>
<dbReference type="InterPro" id="IPR014284">
    <property type="entry name" value="RNA_pol_sigma-70_dom"/>
</dbReference>
<dbReference type="GO" id="GO:0016987">
    <property type="term" value="F:sigma factor activity"/>
    <property type="evidence" value="ECO:0007669"/>
    <property type="project" value="UniProtKB-KW"/>
</dbReference>
<dbReference type="EMBL" id="DSRP01000211">
    <property type="protein sequence ID" value="HGG91910.1"/>
    <property type="molecule type" value="Genomic_DNA"/>
</dbReference>
<proteinExistence type="predicted"/>
<evidence type="ECO:0000256" key="1">
    <source>
        <dbReference type="ARBA" id="ARBA00023015"/>
    </source>
</evidence>
<dbReference type="AlphaFoldDB" id="A0A7C4AAI5"/>
<sequence>MDFSDPEDMAWLETAMTEDSVARFEDLARREEAARLVETLLEELNAEDRIAVELYYAEEYSVFEIGEMLGWGESKVKVRLHRARKKMAERCEKLLGRGVKP</sequence>
<dbReference type="CDD" id="cd06171">
    <property type="entry name" value="Sigma70_r4"/>
    <property type="match status" value="1"/>
</dbReference>
<dbReference type="PANTHER" id="PTHR43133:SF8">
    <property type="entry name" value="RNA POLYMERASE SIGMA FACTOR HI_1459-RELATED"/>
    <property type="match status" value="1"/>
</dbReference>
<keyword evidence="3" id="KW-0238">DNA-binding</keyword>
<protein>
    <submittedName>
        <fullName evidence="6">Sigma-70 family RNA polymerase sigma factor</fullName>
    </submittedName>
</protein>
<dbReference type="SUPFAM" id="SSF88659">
    <property type="entry name" value="Sigma3 and sigma4 domains of RNA polymerase sigma factors"/>
    <property type="match status" value="1"/>
</dbReference>
<dbReference type="InterPro" id="IPR013249">
    <property type="entry name" value="RNA_pol_sigma70_r4_t2"/>
</dbReference>